<dbReference type="SUPFAM" id="SSF81342">
    <property type="entry name" value="Transmembrane di-heme cytochromes"/>
    <property type="match status" value="1"/>
</dbReference>
<keyword evidence="8" id="KW-0249">Electron transport</keyword>
<dbReference type="PANTHER" id="PTHR30529">
    <property type="entry name" value="CYTOCHROME B561"/>
    <property type="match status" value="1"/>
</dbReference>
<comment type="cofactor">
    <cofactor evidence="1">
        <name>heme b</name>
        <dbReference type="ChEBI" id="CHEBI:60344"/>
    </cofactor>
</comment>
<sequence length="192" mass="21596">MSLTPVSPQRYGTVAMSLHWLIALAIIANLAIVFLIEDMPRPDRMFWMGWHKSIGLTVLILSLARVAWRLTHPAPAHPVGISPAQRIAGAALHHLFYLMIIVVPLAGWLMVSTNPRPIPFFGLFDFPAFPGLSGMTREEAHPYHELFENIHVLVGWAFVFLVPVHIAAALYHHHFLKNNVLLRMIPGSKLRP</sequence>
<gene>
    <name evidence="15" type="ORF">FHS83_003382</name>
</gene>
<evidence type="ECO:0000256" key="11">
    <source>
        <dbReference type="ARBA" id="ARBA00023136"/>
    </source>
</evidence>
<evidence type="ECO:0000256" key="10">
    <source>
        <dbReference type="ARBA" id="ARBA00023004"/>
    </source>
</evidence>
<dbReference type="EMBL" id="JAASRM010000001">
    <property type="protein sequence ID" value="NIK90064.1"/>
    <property type="molecule type" value="Genomic_DNA"/>
</dbReference>
<comment type="similarity">
    <text evidence="12">Belongs to the cytochrome b561 family.</text>
</comment>
<keyword evidence="10" id="KW-0408">Iron</keyword>
<dbReference type="GO" id="GO:0020037">
    <property type="term" value="F:heme binding"/>
    <property type="evidence" value="ECO:0007669"/>
    <property type="project" value="TreeGrafter"/>
</dbReference>
<organism evidence="15 16">
    <name type="scientific">Rhizomicrobium palustre</name>
    <dbReference type="NCBI Taxonomy" id="189966"/>
    <lineage>
        <taxon>Bacteria</taxon>
        <taxon>Pseudomonadati</taxon>
        <taxon>Pseudomonadota</taxon>
        <taxon>Alphaproteobacteria</taxon>
        <taxon>Micropepsales</taxon>
        <taxon>Micropepsaceae</taxon>
        <taxon>Rhizomicrobium</taxon>
    </lineage>
</organism>
<keyword evidence="3" id="KW-0813">Transport</keyword>
<evidence type="ECO:0000256" key="2">
    <source>
        <dbReference type="ARBA" id="ARBA00004651"/>
    </source>
</evidence>
<keyword evidence="6 13" id="KW-0812">Transmembrane</keyword>
<proteinExistence type="inferred from homology"/>
<evidence type="ECO:0000256" key="5">
    <source>
        <dbReference type="ARBA" id="ARBA00022617"/>
    </source>
</evidence>
<name>A0A846N253_9PROT</name>
<dbReference type="InterPro" id="IPR052168">
    <property type="entry name" value="Cytochrome_b561_oxidase"/>
</dbReference>
<evidence type="ECO:0000256" key="4">
    <source>
        <dbReference type="ARBA" id="ARBA00022475"/>
    </source>
</evidence>
<dbReference type="PANTHER" id="PTHR30529:SF1">
    <property type="entry name" value="CYTOCHROME B561 HOMOLOG 2"/>
    <property type="match status" value="1"/>
</dbReference>
<feature type="transmembrane region" description="Helical" evidence="13">
    <location>
        <begin position="150"/>
        <end position="171"/>
    </location>
</feature>
<dbReference type="InterPro" id="IPR016174">
    <property type="entry name" value="Di-haem_cyt_TM"/>
</dbReference>
<evidence type="ECO:0000259" key="14">
    <source>
        <dbReference type="Pfam" id="PF01292"/>
    </source>
</evidence>
<dbReference type="GO" id="GO:0009055">
    <property type="term" value="F:electron transfer activity"/>
    <property type="evidence" value="ECO:0007669"/>
    <property type="project" value="InterPro"/>
</dbReference>
<dbReference type="GO" id="GO:0005886">
    <property type="term" value="C:plasma membrane"/>
    <property type="evidence" value="ECO:0007669"/>
    <property type="project" value="UniProtKB-SubCell"/>
</dbReference>
<dbReference type="RefSeq" id="WP_167084299.1">
    <property type="nucleotide sequence ID" value="NZ_BAAADC010000001.1"/>
</dbReference>
<keyword evidence="4" id="KW-1003">Cell membrane</keyword>
<comment type="subcellular location">
    <subcellularLocation>
        <location evidence="2">Cell membrane</location>
        <topology evidence="2">Multi-pass membrane protein</topology>
    </subcellularLocation>
</comment>
<evidence type="ECO:0000313" key="16">
    <source>
        <dbReference type="Proteomes" id="UP000570514"/>
    </source>
</evidence>
<dbReference type="GO" id="GO:0022904">
    <property type="term" value="P:respiratory electron transport chain"/>
    <property type="evidence" value="ECO:0007669"/>
    <property type="project" value="InterPro"/>
</dbReference>
<accession>A0A846N253</accession>
<evidence type="ECO:0000256" key="9">
    <source>
        <dbReference type="ARBA" id="ARBA00022989"/>
    </source>
</evidence>
<evidence type="ECO:0000313" key="15">
    <source>
        <dbReference type="EMBL" id="NIK90064.1"/>
    </source>
</evidence>
<feature type="transmembrane region" description="Helical" evidence="13">
    <location>
        <begin position="48"/>
        <end position="68"/>
    </location>
</feature>
<evidence type="ECO:0000256" key="6">
    <source>
        <dbReference type="ARBA" id="ARBA00022692"/>
    </source>
</evidence>
<keyword evidence="16" id="KW-1185">Reference proteome</keyword>
<dbReference type="Pfam" id="PF01292">
    <property type="entry name" value="Ni_hydr_CYTB"/>
    <property type="match status" value="1"/>
</dbReference>
<protein>
    <submittedName>
        <fullName evidence="15">Cytochrome b561</fullName>
    </submittedName>
</protein>
<evidence type="ECO:0000256" key="3">
    <source>
        <dbReference type="ARBA" id="ARBA00022448"/>
    </source>
</evidence>
<feature type="transmembrane region" description="Helical" evidence="13">
    <location>
        <begin position="12"/>
        <end position="36"/>
    </location>
</feature>
<dbReference type="InterPro" id="IPR011577">
    <property type="entry name" value="Cyt_b561_bac/Ni-Hgenase"/>
</dbReference>
<evidence type="ECO:0000256" key="13">
    <source>
        <dbReference type="SAM" id="Phobius"/>
    </source>
</evidence>
<keyword evidence="9 13" id="KW-1133">Transmembrane helix</keyword>
<evidence type="ECO:0000256" key="1">
    <source>
        <dbReference type="ARBA" id="ARBA00001970"/>
    </source>
</evidence>
<evidence type="ECO:0000256" key="12">
    <source>
        <dbReference type="ARBA" id="ARBA00037975"/>
    </source>
</evidence>
<dbReference type="Proteomes" id="UP000570514">
    <property type="component" value="Unassembled WGS sequence"/>
</dbReference>
<dbReference type="AlphaFoldDB" id="A0A846N253"/>
<feature type="transmembrane region" description="Helical" evidence="13">
    <location>
        <begin position="89"/>
        <end position="111"/>
    </location>
</feature>
<feature type="domain" description="Cytochrome b561 bacterial/Ni-hydrogenase" evidence="14">
    <location>
        <begin position="10"/>
        <end position="187"/>
    </location>
</feature>
<evidence type="ECO:0000256" key="7">
    <source>
        <dbReference type="ARBA" id="ARBA00022723"/>
    </source>
</evidence>
<keyword evidence="7" id="KW-0479">Metal-binding</keyword>
<keyword evidence="11 13" id="KW-0472">Membrane</keyword>
<dbReference type="GO" id="GO:0046872">
    <property type="term" value="F:metal ion binding"/>
    <property type="evidence" value="ECO:0007669"/>
    <property type="project" value="UniProtKB-KW"/>
</dbReference>
<dbReference type="Gene3D" id="1.20.950.20">
    <property type="entry name" value="Transmembrane di-heme cytochromes, Chain C"/>
    <property type="match status" value="1"/>
</dbReference>
<evidence type="ECO:0000256" key="8">
    <source>
        <dbReference type="ARBA" id="ARBA00022982"/>
    </source>
</evidence>
<reference evidence="15 16" key="1">
    <citation type="submission" date="2020-03" db="EMBL/GenBank/DDBJ databases">
        <title>Genomic Encyclopedia of Type Strains, Phase IV (KMG-IV): sequencing the most valuable type-strain genomes for metagenomic binning, comparative biology and taxonomic classification.</title>
        <authorList>
            <person name="Goeker M."/>
        </authorList>
    </citation>
    <scope>NUCLEOTIDE SEQUENCE [LARGE SCALE GENOMIC DNA]</scope>
    <source>
        <strain evidence="15 16">DSM 19867</strain>
    </source>
</reference>
<keyword evidence="5" id="KW-0349">Heme</keyword>
<comment type="caution">
    <text evidence="15">The sequence shown here is derived from an EMBL/GenBank/DDBJ whole genome shotgun (WGS) entry which is preliminary data.</text>
</comment>